<evidence type="ECO:0000256" key="4">
    <source>
        <dbReference type="ARBA" id="ARBA00022989"/>
    </source>
</evidence>
<dbReference type="PANTHER" id="PTHR21716">
    <property type="entry name" value="TRANSMEMBRANE PROTEIN"/>
    <property type="match status" value="1"/>
</dbReference>
<dbReference type="InterPro" id="IPR002549">
    <property type="entry name" value="AI-2E-like"/>
</dbReference>
<evidence type="ECO:0000256" key="1">
    <source>
        <dbReference type="ARBA" id="ARBA00004141"/>
    </source>
</evidence>
<dbReference type="GO" id="GO:0055085">
    <property type="term" value="P:transmembrane transport"/>
    <property type="evidence" value="ECO:0007669"/>
    <property type="project" value="TreeGrafter"/>
</dbReference>
<dbReference type="Proteomes" id="UP000078529">
    <property type="component" value="Unassembled WGS sequence"/>
</dbReference>
<feature type="transmembrane region" description="Helical" evidence="6">
    <location>
        <begin position="339"/>
        <end position="363"/>
    </location>
</feature>
<dbReference type="PATRIC" id="fig|401562.4.peg.4071"/>
<comment type="caution">
    <text evidence="7">The sequence shown here is derived from an EMBL/GenBank/DDBJ whole genome shotgun (WGS) entry which is preliminary data.</text>
</comment>
<keyword evidence="8" id="KW-1185">Reference proteome</keyword>
<feature type="transmembrane region" description="Helical" evidence="6">
    <location>
        <begin position="174"/>
        <end position="193"/>
    </location>
</feature>
<dbReference type="EMBL" id="LDQA01000065">
    <property type="protein sequence ID" value="KTR02858.1"/>
    <property type="molecule type" value="Genomic_DNA"/>
</dbReference>
<comment type="subcellular location">
    <subcellularLocation>
        <location evidence="1">Membrane</location>
        <topology evidence="1">Multi-pass membrane protein</topology>
    </subcellularLocation>
</comment>
<name>A0A175RH67_9HYPH</name>
<protein>
    <submittedName>
        <fullName evidence="7">Membrane protein</fullName>
    </submittedName>
</protein>
<feature type="transmembrane region" description="Helical" evidence="6">
    <location>
        <begin position="30"/>
        <end position="48"/>
    </location>
</feature>
<comment type="similarity">
    <text evidence="2">Belongs to the autoinducer-2 exporter (AI-2E) (TC 2.A.86) family.</text>
</comment>
<feature type="transmembrane region" description="Helical" evidence="6">
    <location>
        <begin position="84"/>
        <end position="105"/>
    </location>
</feature>
<organism evidence="7 8">
    <name type="scientific">Aureimonas ureilytica</name>
    <dbReference type="NCBI Taxonomy" id="401562"/>
    <lineage>
        <taxon>Bacteria</taxon>
        <taxon>Pseudomonadati</taxon>
        <taxon>Pseudomonadota</taxon>
        <taxon>Alphaproteobacteria</taxon>
        <taxon>Hyphomicrobiales</taxon>
        <taxon>Aurantimonadaceae</taxon>
        <taxon>Aureimonas</taxon>
    </lineage>
</organism>
<sequence length="386" mass="41671">MTDDGDRPKREATRIVSPNIGLINTQTIQIGPRWAVIGIFLILFFGALYLSRDFILPVVFALLFMLVLSPIVRVAKRRLGFWEPVTAAVLVFGTLLVILSSFYAFSGPISEIAQNAPRYIEAANEEISVLRERFAVVRDAKREVHQAAGKDTGAEPPEDVVISGPSLLGNMAAVIPRIGASIAFALIFLFFLLSSGSLFYRKTVEALPSLSDKKRALSIASDIETELSRYLFAITLINLCLGLAIGSAMALVGLPMPAVFGALAFVLNFIPYLGAIAGIGLVGLVGLTEFGSDAYALVPPLVYLLITSIEGQFITPILVGRRLRMNAAAVFLSVAFWGWIWGVVGMFLAVPLMVCVKIVAGYIESLHPLANFLAAEEAQEETPPSP</sequence>
<proteinExistence type="inferred from homology"/>
<dbReference type="Pfam" id="PF01594">
    <property type="entry name" value="AI-2E_transport"/>
    <property type="match status" value="1"/>
</dbReference>
<keyword evidence="3 6" id="KW-0812">Transmembrane</keyword>
<keyword evidence="5 6" id="KW-0472">Membrane</keyword>
<gene>
    <name evidence="7" type="ORF">NS365_20225</name>
</gene>
<dbReference type="GO" id="GO:0016020">
    <property type="term" value="C:membrane"/>
    <property type="evidence" value="ECO:0007669"/>
    <property type="project" value="UniProtKB-SubCell"/>
</dbReference>
<keyword evidence="4 6" id="KW-1133">Transmembrane helix</keyword>
<feature type="transmembrane region" description="Helical" evidence="6">
    <location>
        <begin position="230"/>
        <end position="252"/>
    </location>
</feature>
<reference evidence="7 8" key="1">
    <citation type="journal article" date="2016" name="Front. Microbiol.">
        <title>Genomic Resource of Rice Seed Associated Bacteria.</title>
        <authorList>
            <person name="Midha S."/>
            <person name="Bansal K."/>
            <person name="Sharma S."/>
            <person name="Kumar N."/>
            <person name="Patil P.P."/>
            <person name="Chaudhry V."/>
            <person name="Patil P.B."/>
        </authorList>
    </citation>
    <scope>NUCLEOTIDE SEQUENCE [LARGE SCALE GENOMIC DNA]</scope>
    <source>
        <strain evidence="7 8">NS365</strain>
    </source>
</reference>
<evidence type="ECO:0000256" key="6">
    <source>
        <dbReference type="SAM" id="Phobius"/>
    </source>
</evidence>
<dbReference type="RefSeq" id="WP_058602100.1">
    <property type="nucleotide sequence ID" value="NZ_LDQA01000065.1"/>
</dbReference>
<dbReference type="PANTHER" id="PTHR21716:SF16">
    <property type="entry name" value="BLL1467 PROTEIN"/>
    <property type="match status" value="1"/>
</dbReference>
<accession>A0A175RH67</accession>
<feature type="transmembrane region" description="Helical" evidence="6">
    <location>
        <begin position="54"/>
        <end position="72"/>
    </location>
</feature>
<feature type="transmembrane region" description="Helical" evidence="6">
    <location>
        <begin position="258"/>
        <end position="287"/>
    </location>
</feature>
<dbReference type="AlphaFoldDB" id="A0A175RH67"/>
<evidence type="ECO:0000256" key="3">
    <source>
        <dbReference type="ARBA" id="ARBA00022692"/>
    </source>
</evidence>
<evidence type="ECO:0000256" key="5">
    <source>
        <dbReference type="ARBA" id="ARBA00023136"/>
    </source>
</evidence>
<evidence type="ECO:0000256" key="2">
    <source>
        <dbReference type="ARBA" id="ARBA00009773"/>
    </source>
</evidence>
<evidence type="ECO:0000313" key="7">
    <source>
        <dbReference type="EMBL" id="KTR02858.1"/>
    </source>
</evidence>
<evidence type="ECO:0000313" key="8">
    <source>
        <dbReference type="Proteomes" id="UP000078529"/>
    </source>
</evidence>
<feature type="transmembrane region" description="Helical" evidence="6">
    <location>
        <begin position="294"/>
        <end position="319"/>
    </location>
</feature>